<keyword evidence="2" id="KW-1185">Reference proteome</keyword>
<accession>A0A5C6Q8S6</accession>
<evidence type="ECO:0000313" key="2">
    <source>
        <dbReference type="Proteomes" id="UP000321822"/>
    </source>
</evidence>
<dbReference type="Gene3D" id="3.10.450.50">
    <property type="match status" value="1"/>
</dbReference>
<protein>
    <recommendedName>
        <fullName evidence="3">Nuclear transport factor 2 family protein</fullName>
    </recommendedName>
</protein>
<proteinExistence type="predicted"/>
<gene>
    <name evidence="1" type="ORF">ESZ36_18030</name>
</gene>
<dbReference type="EMBL" id="VOLT01000011">
    <property type="protein sequence ID" value="TWX65183.1"/>
    <property type="molecule type" value="Genomic_DNA"/>
</dbReference>
<sequence>MRRYILRSSIVHKLIDDFIAMNQAGLVLELCEKYYDENVIMLNNGQIFAESMRESYDKQKGFVKSVKEFNVELVSKNIKGNIVELTFNYKMTGSDSTVNEFTGKHIQTWKNDKIIKEEYVSV</sequence>
<comment type="caution">
    <text evidence="1">The sequence shown here is derived from an EMBL/GenBank/DDBJ whole genome shotgun (WGS) entry which is preliminary data.</text>
</comment>
<evidence type="ECO:0000313" key="1">
    <source>
        <dbReference type="EMBL" id="TWX65183.1"/>
    </source>
</evidence>
<evidence type="ECO:0008006" key="3">
    <source>
        <dbReference type="Google" id="ProtNLM"/>
    </source>
</evidence>
<organism evidence="1 2">
    <name type="scientific">Colwellia demingiae</name>
    <dbReference type="NCBI Taxonomy" id="89401"/>
    <lineage>
        <taxon>Bacteria</taxon>
        <taxon>Pseudomonadati</taxon>
        <taxon>Pseudomonadota</taxon>
        <taxon>Gammaproteobacteria</taxon>
        <taxon>Alteromonadales</taxon>
        <taxon>Colwelliaceae</taxon>
        <taxon>Colwellia</taxon>
    </lineage>
</organism>
<dbReference type="OrthoDB" id="6227435at2"/>
<name>A0A5C6Q8S6_9GAMM</name>
<reference evidence="1 2" key="1">
    <citation type="submission" date="2019-07" db="EMBL/GenBank/DDBJ databases">
        <title>Genomes of sea-ice associated Colwellia species.</title>
        <authorList>
            <person name="Bowman J.P."/>
        </authorList>
    </citation>
    <scope>NUCLEOTIDE SEQUENCE [LARGE SCALE GENOMIC DNA]</scope>
    <source>
        <strain evidence="1 2">ACAM 459</strain>
    </source>
</reference>
<dbReference type="AlphaFoldDB" id="A0A5C6Q8S6"/>
<dbReference type="Proteomes" id="UP000321822">
    <property type="component" value="Unassembled WGS sequence"/>
</dbReference>